<organism evidence="1 2">
    <name type="scientific">Mucilaginibacter pineti</name>
    <dbReference type="NCBI Taxonomy" id="1391627"/>
    <lineage>
        <taxon>Bacteria</taxon>
        <taxon>Pseudomonadati</taxon>
        <taxon>Bacteroidota</taxon>
        <taxon>Sphingobacteriia</taxon>
        <taxon>Sphingobacteriales</taxon>
        <taxon>Sphingobacteriaceae</taxon>
        <taxon>Mucilaginibacter</taxon>
    </lineage>
</organism>
<evidence type="ECO:0000313" key="2">
    <source>
        <dbReference type="Proteomes" id="UP000199072"/>
    </source>
</evidence>
<keyword evidence="2" id="KW-1185">Reference proteome</keyword>
<dbReference type="PROSITE" id="PS51257">
    <property type="entry name" value="PROKAR_LIPOPROTEIN"/>
    <property type="match status" value="1"/>
</dbReference>
<gene>
    <name evidence="1" type="ORF">SAMN05216464_108119</name>
</gene>
<dbReference type="STRING" id="1391627.SAMN05216464_108119"/>
<dbReference type="OrthoDB" id="798527at2"/>
<evidence type="ECO:0008006" key="3">
    <source>
        <dbReference type="Google" id="ProtNLM"/>
    </source>
</evidence>
<proteinExistence type="predicted"/>
<dbReference type="Proteomes" id="UP000199072">
    <property type="component" value="Unassembled WGS sequence"/>
</dbReference>
<sequence>MKTILLMLLLSGTLLLGCKNKQTENFIPGTYVSETDGKYGKASDTLTIIADGEDRYQVSRSIGVQSKRDGKLLPLKLKRTHWQGIYDPQRKEISDNAFGFVLHFSPDSGFLKLQTARFNKID</sequence>
<dbReference type="AlphaFoldDB" id="A0A1G7EQX5"/>
<dbReference type="EMBL" id="FNAI01000008">
    <property type="protein sequence ID" value="SDE65836.1"/>
    <property type="molecule type" value="Genomic_DNA"/>
</dbReference>
<reference evidence="1 2" key="1">
    <citation type="submission" date="2016-10" db="EMBL/GenBank/DDBJ databases">
        <authorList>
            <person name="de Groot N.N."/>
        </authorList>
    </citation>
    <scope>NUCLEOTIDE SEQUENCE [LARGE SCALE GENOMIC DNA]</scope>
    <source>
        <strain evidence="1 2">47C3B</strain>
    </source>
</reference>
<evidence type="ECO:0000313" key="1">
    <source>
        <dbReference type="EMBL" id="SDE65836.1"/>
    </source>
</evidence>
<accession>A0A1G7EQX5</accession>
<dbReference type="RefSeq" id="WP_091150977.1">
    <property type="nucleotide sequence ID" value="NZ_FNAI01000008.1"/>
</dbReference>
<protein>
    <recommendedName>
        <fullName evidence="3">Lipoprotein</fullName>
    </recommendedName>
</protein>
<name>A0A1G7EQX5_9SPHI</name>